<sequence>MAEKKQKEAKKTKKETSTEKEEKKTYSEKTEKLLEVLETMTPLEIAETVKALEEKYGITAAAPVAVAATPTAQTQETQQATEEKSTFDVELTAAGENKIAVIKALKEIKPELGLKEAKDIVDGAPKVIMEGVKKEVAEEAKKKLEAVGAKVTLK</sequence>
<gene>
    <name evidence="4" type="primary">rplL</name>
    <name evidence="8" type="ORF">ENL96_00480</name>
</gene>
<dbReference type="AlphaFoldDB" id="A0A7C5YUD0"/>
<feature type="compositionally biased region" description="Basic and acidic residues" evidence="5">
    <location>
        <begin position="14"/>
        <end position="30"/>
    </location>
</feature>
<dbReference type="PANTHER" id="PTHR45987">
    <property type="entry name" value="39S RIBOSOMAL PROTEIN L12"/>
    <property type="match status" value="1"/>
</dbReference>
<reference evidence="8" key="1">
    <citation type="journal article" date="2020" name="mSystems">
        <title>Genome- and Community-Level Interaction Insights into Carbon Utilization and Element Cycling Functions of Hydrothermarchaeota in Hydrothermal Sediment.</title>
        <authorList>
            <person name="Zhou Z."/>
            <person name="Liu Y."/>
            <person name="Xu W."/>
            <person name="Pan J."/>
            <person name="Luo Z.H."/>
            <person name="Li M."/>
        </authorList>
    </citation>
    <scope>NUCLEOTIDE SEQUENCE [LARGE SCALE GENOMIC DNA]</scope>
    <source>
        <strain evidence="8">SpSt-1042</strain>
    </source>
</reference>
<dbReference type="InterPro" id="IPR036235">
    <property type="entry name" value="Ribosomal_bL12_oligo_N_sf"/>
</dbReference>
<evidence type="ECO:0000259" key="7">
    <source>
        <dbReference type="Pfam" id="PF16320"/>
    </source>
</evidence>
<evidence type="ECO:0000256" key="4">
    <source>
        <dbReference type="HAMAP-Rule" id="MF_00368"/>
    </source>
</evidence>
<dbReference type="HAMAP" id="MF_00368">
    <property type="entry name" value="Ribosomal_bL12"/>
    <property type="match status" value="1"/>
</dbReference>
<dbReference type="GO" id="GO:1990904">
    <property type="term" value="C:ribonucleoprotein complex"/>
    <property type="evidence" value="ECO:0007669"/>
    <property type="project" value="UniProtKB-KW"/>
</dbReference>
<name>A0A7C5YUD0_UNCC3</name>
<dbReference type="GO" id="GO:0006412">
    <property type="term" value="P:translation"/>
    <property type="evidence" value="ECO:0007669"/>
    <property type="project" value="UniProtKB-UniRule"/>
</dbReference>
<comment type="subunit">
    <text evidence="4">Homodimer. Part of the ribosomal stalk of the 50S ribosomal subunit. Forms a multimeric L10(L12)X complex, where L10 forms an elongated spine to which 2 to 4 L12 dimers bind in a sequential fashion. Binds GTP-bound translation factors.</text>
</comment>
<dbReference type="InterPro" id="IPR008932">
    <property type="entry name" value="Ribosomal_bL12_oligo"/>
</dbReference>
<protein>
    <recommendedName>
        <fullName evidence="4">Large ribosomal subunit protein bL12</fullName>
    </recommendedName>
</protein>
<dbReference type="GO" id="GO:0003735">
    <property type="term" value="F:structural constituent of ribosome"/>
    <property type="evidence" value="ECO:0007669"/>
    <property type="project" value="InterPro"/>
</dbReference>
<dbReference type="NCBIfam" id="TIGR00855">
    <property type="entry name" value="L12"/>
    <property type="match status" value="1"/>
</dbReference>
<organism evidence="8">
    <name type="scientific">candidate division CPR3 bacterium</name>
    <dbReference type="NCBI Taxonomy" id="2268181"/>
    <lineage>
        <taxon>Bacteria</taxon>
        <taxon>Bacteria division CPR3</taxon>
    </lineage>
</organism>
<dbReference type="SUPFAM" id="SSF48300">
    <property type="entry name" value="Ribosomal protein L7/12, oligomerisation (N-terminal) domain"/>
    <property type="match status" value="1"/>
</dbReference>
<dbReference type="PANTHER" id="PTHR45987:SF4">
    <property type="entry name" value="LARGE RIBOSOMAL SUBUNIT PROTEIN BL12M"/>
    <property type="match status" value="1"/>
</dbReference>
<keyword evidence="3 4" id="KW-0687">Ribonucleoprotein</keyword>
<dbReference type="Pfam" id="PF00542">
    <property type="entry name" value="Ribosomal_L12"/>
    <property type="match status" value="1"/>
</dbReference>
<dbReference type="GO" id="GO:0003729">
    <property type="term" value="F:mRNA binding"/>
    <property type="evidence" value="ECO:0007669"/>
    <property type="project" value="TreeGrafter"/>
</dbReference>
<comment type="similarity">
    <text evidence="1 4">Belongs to the bacterial ribosomal protein bL12 family.</text>
</comment>
<proteinExistence type="inferred from homology"/>
<feature type="domain" description="Large ribosomal subunit protein bL12 C-terminal" evidence="6">
    <location>
        <begin position="87"/>
        <end position="154"/>
    </location>
</feature>
<dbReference type="GO" id="GO:0005840">
    <property type="term" value="C:ribosome"/>
    <property type="evidence" value="ECO:0007669"/>
    <property type="project" value="UniProtKB-KW"/>
</dbReference>
<evidence type="ECO:0000256" key="2">
    <source>
        <dbReference type="ARBA" id="ARBA00022980"/>
    </source>
</evidence>
<dbReference type="CDD" id="cd00387">
    <property type="entry name" value="Ribosomal_L7_L12"/>
    <property type="match status" value="1"/>
</dbReference>
<dbReference type="InterPro" id="IPR014719">
    <property type="entry name" value="Ribosomal_bL12_C/ClpS-like"/>
</dbReference>
<evidence type="ECO:0000313" key="8">
    <source>
        <dbReference type="EMBL" id="HHR91977.1"/>
    </source>
</evidence>
<accession>A0A7C5YUD0</accession>
<evidence type="ECO:0000256" key="3">
    <source>
        <dbReference type="ARBA" id="ARBA00023274"/>
    </source>
</evidence>
<dbReference type="Pfam" id="PF16320">
    <property type="entry name" value="Ribosomal_L12_N"/>
    <property type="match status" value="1"/>
</dbReference>
<dbReference type="GO" id="GO:0005737">
    <property type="term" value="C:cytoplasm"/>
    <property type="evidence" value="ECO:0007669"/>
    <property type="project" value="UniProtKB-ARBA"/>
</dbReference>
<dbReference type="EMBL" id="DRVY01000015">
    <property type="protein sequence ID" value="HHR91977.1"/>
    <property type="molecule type" value="Genomic_DNA"/>
</dbReference>
<dbReference type="Gene3D" id="3.30.1390.10">
    <property type="match status" value="1"/>
</dbReference>
<dbReference type="Gene3D" id="1.20.5.710">
    <property type="entry name" value="Single helix bin"/>
    <property type="match status" value="1"/>
</dbReference>
<comment type="caution">
    <text evidence="8">The sequence shown here is derived from an EMBL/GenBank/DDBJ whole genome shotgun (WGS) entry which is preliminary data.</text>
</comment>
<dbReference type="FunFam" id="3.30.1390.10:FF:000001">
    <property type="entry name" value="50S ribosomal protein L7/L12"/>
    <property type="match status" value="1"/>
</dbReference>
<evidence type="ECO:0000256" key="5">
    <source>
        <dbReference type="SAM" id="MobiDB-lite"/>
    </source>
</evidence>
<keyword evidence="2 4" id="KW-0689">Ribosomal protein</keyword>
<dbReference type="InterPro" id="IPR013823">
    <property type="entry name" value="Ribosomal_bL12_C"/>
</dbReference>
<dbReference type="SUPFAM" id="SSF54736">
    <property type="entry name" value="ClpS-like"/>
    <property type="match status" value="1"/>
</dbReference>
<comment type="function">
    <text evidence="4">Forms part of the ribosomal stalk which helps the ribosome interact with GTP-bound translation factors. Is thus essential for accurate translation.</text>
</comment>
<dbReference type="InterPro" id="IPR000206">
    <property type="entry name" value="Ribosomal_bL12"/>
</dbReference>
<feature type="domain" description="Large ribosomal subunit protein bL12 oligomerization" evidence="7">
    <location>
        <begin position="29"/>
        <end position="72"/>
    </location>
</feature>
<evidence type="ECO:0000259" key="6">
    <source>
        <dbReference type="Pfam" id="PF00542"/>
    </source>
</evidence>
<evidence type="ECO:0000256" key="1">
    <source>
        <dbReference type="ARBA" id="ARBA00007197"/>
    </source>
</evidence>
<feature type="region of interest" description="Disordered" evidence="5">
    <location>
        <begin position="1"/>
        <end position="30"/>
    </location>
</feature>